<dbReference type="Proteomes" id="UP000624244">
    <property type="component" value="Unassembled WGS sequence"/>
</dbReference>
<feature type="non-terminal residue" evidence="1">
    <location>
        <position position="1"/>
    </location>
</feature>
<gene>
    <name evidence="1" type="ORF">GGP41_004405</name>
</gene>
<name>A0A8H5ZM85_COCSA</name>
<dbReference type="Gene3D" id="3.90.280.10">
    <property type="entry name" value="PEBP-like"/>
    <property type="match status" value="1"/>
</dbReference>
<comment type="caution">
    <text evidence="1">The sequence shown here is derived from an EMBL/GenBank/DDBJ whole genome shotgun (WGS) entry which is preliminary data.</text>
</comment>
<accession>A0A8H5ZM85</accession>
<reference evidence="1" key="1">
    <citation type="submission" date="2019-11" db="EMBL/GenBank/DDBJ databases">
        <title>Bipolaris sorokiniana Genome sequencing.</title>
        <authorList>
            <person name="Wang H."/>
        </authorList>
    </citation>
    <scope>NUCLEOTIDE SEQUENCE</scope>
</reference>
<dbReference type="AlphaFoldDB" id="A0A8H5ZM85"/>
<dbReference type="InterPro" id="IPR036610">
    <property type="entry name" value="PEBP-like_sf"/>
</dbReference>
<organism evidence="1 2">
    <name type="scientific">Cochliobolus sativus</name>
    <name type="common">Common root rot and spot blotch fungus</name>
    <name type="synonym">Bipolaris sorokiniana</name>
    <dbReference type="NCBI Taxonomy" id="45130"/>
    <lineage>
        <taxon>Eukaryota</taxon>
        <taxon>Fungi</taxon>
        <taxon>Dikarya</taxon>
        <taxon>Ascomycota</taxon>
        <taxon>Pezizomycotina</taxon>
        <taxon>Dothideomycetes</taxon>
        <taxon>Pleosporomycetidae</taxon>
        <taxon>Pleosporales</taxon>
        <taxon>Pleosporineae</taxon>
        <taxon>Pleosporaceae</taxon>
        <taxon>Bipolaris</taxon>
    </lineage>
</organism>
<dbReference type="SUPFAM" id="SSF49777">
    <property type="entry name" value="PEBP-like"/>
    <property type="match status" value="1"/>
</dbReference>
<dbReference type="EMBL" id="WNKQ01000005">
    <property type="protein sequence ID" value="KAF5851650.1"/>
    <property type="molecule type" value="Genomic_DNA"/>
</dbReference>
<sequence>TNLGHFGAFNTISPITRIFFYLLPIFSVAQIPPGFSPSCTKSLDVTYSNNQHVRLGESLHQIVLRHTLLQPDSNHIVFLIDPDVVHNYNATTILHWYQPNCHVSKATGDFVIPTKDGAQYIGSQPLQGENHR</sequence>
<evidence type="ECO:0000313" key="1">
    <source>
        <dbReference type="EMBL" id="KAF5851650.1"/>
    </source>
</evidence>
<protein>
    <submittedName>
        <fullName evidence="1">Uncharacterized protein</fullName>
    </submittedName>
</protein>
<evidence type="ECO:0000313" key="2">
    <source>
        <dbReference type="Proteomes" id="UP000624244"/>
    </source>
</evidence>
<proteinExistence type="predicted"/>